<organism evidence="3">
    <name type="scientific">Kwoniella pini CBS 10737</name>
    <dbReference type="NCBI Taxonomy" id="1296096"/>
    <lineage>
        <taxon>Eukaryota</taxon>
        <taxon>Fungi</taxon>
        <taxon>Dikarya</taxon>
        <taxon>Basidiomycota</taxon>
        <taxon>Agaricomycotina</taxon>
        <taxon>Tremellomycetes</taxon>
        <taxon>Tremellales</taxon>
        <taxon>Cryptococcaceae</taxon>
        <taxon>Kwoniella</taxon>
    </lineage>
</organism>
<dbReference type="Proteomes" id="UP000094020">
    <property type="component" value="Chromosome 7"/>
</dbReference>
<evidence type="ECO:0000313" key="5">
    <source>
        <dbReference type="Proteomes" id="UP000094020"/>
    </source>
</evidence>
<evidence type="ECO:0000256" key="1">
    <source>
        <dbReference type="SAM" id="MobiDB-lite"/>
    </source>
</evidence>
<evidence type="ECO:0000256" key="2">
    <source>
        <dbReference type="SAM" id="Phobius"/>
    </source>
</evidence>
<gene>
    <name evidence="3" type="ORF">I206_03718</name>
    <name evidence="4" type="ORF">I206_105374</name>
</gene>
<keyword evidence="2" id="KW-1133">Transmembrane helix</keyword>
<feature type="transmembrane region" description="Helical" evidence="2">
    <location>
        <begin position="214"/>
        <end position="233"/>
    </location>
</feature>
<keyword evidence="2" id="KW-0812">Transmembrane</keyword>
<evidence type="ECO:0008006" key="6">
    <source>
        <dbReference type="Google" id="ProtNLM"/>
    </source>
</evidence>
<dbReference type="OrthoDB" id="194289at2759"/>
<dbReference type="KEGG" id="kpin:30172087"/>
<feature type="transmembrane region" description="Helical" evidence="2">
    <location>
        <begin position="299"/>
        <end position="321"/>
    </location>
</feature>
<dbReference type="AlphaFoldDB" id="A0A1B9I4G4"/>
<dbReference type="PANTHER" id="PTHR15887:SF1">
    <property type="entry name" value="TRANSMEMBRANE PROTEIN 69"/>
    <property type="match status" value="1"/>
</dbReference>
<feature type="transmembrane region" description="Helical" evidence="2">
    <location>
        <begin position="245"/>
        <end position="272"/>
    </location>
</feature>
<dbReference type="PANTHER" id="PTHR15887">
    <property type="entry name" value="TRANSMEMBRANE PROTEIN 69"/>
    <property type="match status" value="1"/>
</dbReference>
<reference evidence="4" key="2">
    <citation type="submission" date="2013-07" db="EMBL/GenBank/DDBJ databases">
        <authorList>
            <consortium name="The Broad Institute Genome Sequencing Platform"/>
            <person name="Cuomo C."/>
            <person name="Litvintseva A."/>
            <person name="Chen Y."/>
            <person name="Heitman J."/>
            <person name="Sun S."/>
            <person name="Springer D."/>
            <person name="Dromer F."/>
            <person name="Young S.K."/>
            <person name="Zeng Q."/>
            <person name="Gargeya S."/>
            <person name="Fitzgerald M."/>
            <person name="Abouelleil A."/>
            <person name="Alvarado L."/>
            <person name="Berlin A.M."/>
            <person name="Chapman S.B."/>
            <person name="Dewar J."/>
            <person name="Goldberg J."/>
            <person name="Griggs A."/>
            <person name="Gujja S."/>
            <person name="Hansen M."/>
            <person name="Howarth C."/>
            <person name="Imamovic A."/>
            <person name="Larimer J."/>
            <person name="McCowan C."/>
            <person name="Murphy C."/>
            <person name="Pearson M."/>
            <person name="Priest M."/>
            <person name="Roberts A."/>
            <person name="Saif S."/>
            <person name="Shea T."/>
            <person name="Sykes S."/>
            <person name="Wortman J."/>
            <person name="Nusbaum C."/>
            <person name="Birren B."/>
        </authorList>
    </citation>
    <scope>NUCLEOTIDE SEQUENCE</scope>
    <source>
        <strain evidence="4">CBS 10737</strain>
    </source>
</reference>
<evidence type="ECO:0000313" key="4">
    <source>
        <dbReference type="EMBL" id="WWC71418.1"/>
    </source>
</evidence>
<protein>
    <recommendedName>
        <fullName evidence="6">Mnn4-regulates the mannosylphosphorylation</fullName>
    </recommendedName>
</protein>
<sequence length="531" mass="57529">MNRTLALSGKRGFLLPIRPKPSPLPSNLARPKLPITPSSQLTVAQALFPQLRGSGIRFYAKQTEPGDKEHPQSKGPNPGPNPETIHISNREDQNSTSGAAAELKGMTKDFASLIAGSSPQAQGLGAREVSAQGGSHGSIAEDFYSVTKGMFTSVPKPVLYTGLAGTIPYLGTSLSIVALAREASLAAASGGESPAGLDLATCLSYLHTMEHIQITYGAIILSFLGALHWGMEFAKLGGEQGYQRLLIGIVPVLAAWPTLLASHGIALAAQWFGFTGMWFLDQRAAIAGWTTNWYSTYRFYLSIIVGFSIIGTLVGTSIYGAGAGAITDPTSPHLNHTTERTSALKRLDRVKEKNFPTHDKNAKVNRVEGKVAGPIQVEESNESFLKLRNIEKEEQEAKEAEEKEKKEKQEEEKKQKEQDEKENKQKESSKGMKSGSKDREGGENEKDQGKKKAAEQGADKQSEGVEKEQDKEGDDKGGEEKDESKDEQKGDEKEDKQEKSNDNQGGDNKDDKQEKAAKEKGAAGDENTGMR</sequence>
<dbReference type="Pfam" id="PF11911">
    <property type="entry name" value="DUF3429"/>
    <property type="match status" value="1"/>
</dbReference>
<accession>A0A1B9I4G4</accession>
<proteinExistence type="predicted"/>
<name>A0A1B9I4G4_9TREE</name>
<evidence type="ECO:0000313" key="3">
    <source>
        <dbReference type="EMBL" id="OCF50397.1"/>
    </source>
</evidence>
<dbReference type="RefSeq" id="XP_019011616.1">
    <property type="nucleotide sequence ID" value="XM_019155462.1"/>
</dbReference>
<dbReference type="EMBL" id="KI894010">
    <property type="protein sequence ID" value="OCF50397.1"/>
    <property type="molecule type" value="Genomic_DNA"/>
</dbReference>
<keyword evidence="5" id="KW-1185">Reference proteome</keyword>
<reference evidence="3" key="1">
    <citation type="submission" date="2013-07" db="EMBL/GenBank/DDBJ databases">
        <title>The Genome Sequence of Cryptococcus pinus CBS10737.</title>
        <authorList>
            <consortium name="The Broad Institute Genome Sequencing Platform"/>
            <person name="Cuomo C."/>
            <person name="Litvintseva A."/>
            <person name="Chen Y."/>
            <person name="Heitman J."/>
            <person name="Sun S."/>
            <person name="Springer D."/>
            <person name="Dromer F."/>
            <person name="Young S.K."/>
            <person name="Zeng Q."/>
            <person name="Gargeya S."/>
            <person name="Fitzgerald M."/>
            <person name="Abouelleil A."/>
            <person name="Alvarado L."/>
            <person name="Berlin A.M."/>
            <person name="Chapman S.B."/>
            <person name="Dewar J."/>
            <person name="Goldberg J."/>
            <person name="Griggs A."/>
            <person name="Gujja S."/>
            <person name="Hansen M."/>
            <person name="Howarth C."/>
            <person name="Imamovic A."/>
            <person name="Larimer J."/>
            <person name="McCowan C."/>
            <person name="Murphy C."/>
            <person name="Pearson M."/>
            <person name="Priest M."/>
            <person name="Roberts A."/>
            <person name="Saif S."/>
            <person name="Shea T."/>
            <person name="Sykes S."/>
            <person name="Wortman J."/>
            <person name="Nusbaum C."/>
            <person name="Birren B."/>
        </authorList>
    </citation>
    <scope>NUCLEOTIDE SEQUENCE [LARGE SCALE GENOMIC DNA]</scope>
    <source>
        <strain evidence="3">CBS 10737</strain>
    </source>
</reference>
<feature type="region of interest" description="Disordered" evidence="1">
    <location>
        <begin position="63"/>
        <end position="98"/>
    </location>
</feature>
<feature type="region of interest" description="Disordered" evidence="1">
    <location>
        <begin position="1"/>
        <end position="33"/>
    </location>
</feature>
<dbReference type="InterPro" id="IPR021836">
    <property type="entry name" value="DUF3429"/>
</dbReference>
<feature type="region of interest" description="Disordered" evidence="1">
    <location>
        <begin position="396"/>
        <end position="531"/>
    </location>
</feature>
<dbReference type="STRING" id="1296096.A0A1B9I4G4"/>
<keyword evidence="2" id="KW-0472">Membrane</keyword>
<dbReference type="EMBL" id="CP144525">
    <property type="protein sequence ID" value="WWC71418.1"/>
    <property type="molecule type" value="Genomic_DNA"/>
</dbReference>
<dbReference type="GeneID" id="30172087"/>
<feature type="transmembrane region" description="Helical" evidence="2">
    <location>
        <begin position="158"/>
        <end position="180"/>
    </location>
</feature>
<feature type="compositionally biased region" description="Basic and acidic residues" evidence="1">
    <location>
        <begin position="396"/>
        <end position="523"/>
    </location>
</feature>
<reference evidence="4" key="4">
    <citation type="submission" date="2024-02" db="EMBL/GenBank/DDBJ databases">
        <title>Comparative genomics of Cryptococcus and Kwoniella reveals pathogenesis evolution and contrasting modes of karyotype evolution via chromosome fusion or intercentromeric recombination.</title>
        <authorList>
            <person name="Coelho M.A."/>
            <person name="David-Palma M."/>
            <person name="Shea T."/>
            <person name="Bowers K."/>
            <person name="McGinley-Smith S."/>
            <person name="Mohammad A.W."/>
            <person name="Gnirke A."/>
            <person name="Yurkov A.M."/>
            <person name="Nowrousian M."/>
            <person name="Sun S."/>
            <person name="Cuomo C.A."/>
            <person name="Heitman J."/>
        </authorList>
    </citation>
    <scope>NUCLEOTIDE SEQUENCE</scope>
    <source>
        <strain evidence="4">CBS 10737</strain>
    </source>
</reference>
<reference evidence="3" key="3">
    <citation type="submission" date="2016-07" db="EMBL/GenBank/DDBJ databases">
        <title>Evolution of pathogenesis and genome organization in the Tremellales.</title>
        <authorList>
            <person name="Cuomo C."/>
            <person name="Litvintseva A."/>
            <person name="Heitman J."/>
            <person name="Chen Y."/>
            <person name="Sun S."/>
            <person name="Springer D."/>
            <person name="Dromer F."/>
            <person name="Young S."/>
            <person name="Zeng Q."/>
            <person name="Chapman S."/>
            <person name="Gujja S."/>
            <person name="Saif S."/>
            <person name="Birren B."/>
        </authorList>
    </citation>
    <scope>NUCLEOTIDE SEQUENCE</scope>
    <source>
        <strain evidence="3">CBS 10737</strain>
    </source>
</reference>